<keyword evidence="2 3" id="KW-0342">GTP-binding</keyword>
<keyword evidence="1 3" id="KW-0547">Nucleotide-binding</keyword>
<dbReference type="InterPro" id="IPR005225">
    <property type="entry name" value="Small_GTP-bd"/>
</dbReference>
<dbReference type="PROSITE" id="PS51419">
    <property type="entry name" value="RAB"/>
    <property type="match status" value="1"/>
</dbReference>
<evidence type="ECO:0000256" key="1">
    <source>
        <dbReference type="ARBA" id="ARBA00022741"/>
    </source>
</evidence>
<dbReference type="OrthoDB" id="2011769at2759"/>
<evidence type="ECO:0000256" key="4">
    <source>
        <dbReference type="PIRSR" id="PIRSR606689-2"/>
    </source>
</evidence>
<keyword evidence="4" id="KW-0479">Metal-binding</keyword>
<reference evidence="7" key="1">
    <citation type="journal article" date="2013" name="Proc. Natl. Acad. Sci. U.S.A.">
        <title>Genome structure and metabolic features in the red seaweed Chondrus crispus shed light on evolution of the Archaeplastida.</title>
        <authorList>
            <person name="Collen J."/>
            <person name="Porcel B."/>
            <person name="Carre W."/>
            <person name="Ball S.G."/>
            <person name="Chaparro C."/>
            <person name="Tonon T."/>
            <person name="Barbeyron T."/>
            <person name="Michel G."/>
            <person name="Noel B."/>
            <person name="Valentin K."/>
            <person name="Elias M."/>
            <person name="Artiguenave F."/>
            <person name="Arun A."/>
            <person name="Aury J.M."/>
            <person name="Barbosa-Neto J.F."/>
            <person name="Bothwell J.H."/>
            <person name="Bouget F.Y."/>
            <person name="Brillet L."/>
            <person name="Cabello-Hurtado F."/>
            <person name="Capella-Gutierrez S."/>
            <person name="Charrier B."/>
            <person name="Cladiere L."/>
            <person name="Cock J.M."/>
            <person name="Coelho S.M."/>
            <person name="Colleoni C."/>
            <person name="Czjzek M."/>
            <person name="Da Silva C."/>
            <person name="Delage L."/>
            <person name="Denoeud F."/>
            <person name="Deschamps P."/>
            <person name="Dittami S.M."/>
            <person name="Gabaldon T."/>
            <person name="Gachon C.M."/>
            <person name="Groisillier A."/>
            <person name="Herve C."/>
            <person name="Jabbari K."/>
            <person name="Katinka M."/>
            <person name="Kloareg B."/>
            <person name="Kowalczyk N."/>
            <person name="Labadie K."/>
            <person name="Leblanc C."/>
            <person name="Lopez P.J."/>
            <person name="McLachlan D.H."/>
            <person name="Meslet-Cladiere L."/>
            <person name="Moustafa A."/>
            <person name="Nehr Z."/>
            <person name="Nyvall Collen P."/>
            <person name="Panaud O."/>
            <person name="Partensky F."/>
            <person name="Poulain J."/>
            <person name="Rensing S.A."/>
            <person name="Rousvoal S."/>
            <person name="Samson G."/>
            <person name="Symeonidi A."/>
            <person name="Weissenbach J."/>
            <person name="Zambounis A."/>
            <person name="Wincker P."/>
            <person name="Boyen C."/>
        </authorList>
    </citation>
    <scope>NUCLEOTIDE SEQUENCE [LARGE SCALE GENOMIC DNA]</scope>
    <source>
        <strain evidence="7">cv. Stackhouse</strain>
    </source>
</reference>
<dbReference type="STRING" id="2769.R7QNI9"/>
<sequence>MGNALSRLISSLFGEKEVRILILGLDNAGKTSILYRLKEGTFHSTVPTIGFNAEQIEVGKLKAQVWDLGGQESIRPYWRSYYQEQEAVIFVVDSCDANRMQIAKRELMNIIEEEELKNAVVCVFANKQDMPEALSAAEIAEALGLSSIVDKKWTIIATSALRGDGLKEGFEWISDSIKTKA</sequence>
<dbReference type="GO" id="GO:0003924">
    <property type="term" value="F:GTPase activity"/>
    <property type="evidence" value="ECO:0007669"/>
    <property type="project" value="InterPro"/>
</dbReference>
<keyword evidence="7" id="KW-1185">Reference proteome</keyword>
<dbReference type="Proteomes" id="UP000012073">
    <property type="component" value="Unassembled WGS sequence"/>
</dbReference>
<dbReference type="Gene3D" id="3.40.50.300">
    <property type="entry name" value="P-loop containing nucleotide triphosphate hydrolases"/>
    <property type="match status" value="1"/>
</dbReference>
<feature type="binding site" evidence="3">
    <location>
        <begin position="126"/>
        <end position="129"/>
    </location>
    <ligand>
        <name>GTP</name>
        <dbReference type="ChEBI" id="CHEBI:37565"/>
    </ligand>
</feature>
<dbReference type="PANTHER" id="PTHR11711">
    <property type="entry name" value="ADP RIBOSYLATION FACTOR-RELATED"/>
    <property type="match status" value="1"/>
</dbReference>
<gene>
    <name evidence="6" type="ORF">CHC_T00008499001</name>
</gene>
<feature type="binding site" evidence="4">
    <location>
        <position position="48"/>
    </location>
    <ligand>
        <name>Mg(2+)</name>
        <dbReference type="ChEBI" id="CHEBI:18420"/>
    </ligand>
</feature>
<keyword evidence="4" id="KW-0460">Magnesium</keyword>
<dbReference type="GO" id="GO:0046872">
    <property type="term" value="F:metal ion binding"/>
    <property type="evidence" value="ECO:0007669"/>
    <property type="project" value="UniProtKB-KW"/>
</dbReference>
<dbReference type="OMA" id="MGAGMSW"/>
<evidence type="ECO:0000313" key="6">
    <source>
        <dbReference type="EMBL" id="CDF39353.1"/>
    </source>
</evidence>
<dbReference type="GeneID" id="17326981"/>
<dbReference type="PROSITE" id="PS51417">
    <property type="entry name" value="ARF"/>
    <property type="match status" value="1"/>
</dbReference>
<proteinExistence type="inferred from homology"/>
<dbReference type="Pfam" id="PF00025">
    <property type="entry name" value="Arf"/>
    <property type="match status" value="1"/>
</dbReference>
<dbReference type="Gramene" id="CDF39353">
    <property type="protein sequence ID" value="CDF39353"/>
    <property type="gene ID" value="CHC_T00008499001"/>
</dbReference>
<feature type="binding site" evidence="4">
    <location>
        <position position="31"/>
    </location>
    <ligand>
        <name>Mg(2+)</name>
        <dbReference type="ChEBI" id="CHEBI:18420"/>
    </ligand>
</feature>
<name>R7QNI9_CHOCR</name>
<dbReference type="SMART" id="SM00177">
    <property type="entry name" value="ARF"/>
    <property type="match status" value="1"/>
</dbReference>
<dbReference type="FunFam" id="3.40.50.300:FF:000624">
    <property type="entry name" value="ADP-ribosylation factor 1"/>
    <property type="match status" value="1"/>
</dbReference>
<evidence type="ECO:0000313" key="7">
    <source>
        <dbReference type="Proteomes" id="UP000012073"/>
    </source>
</evidence>
<dbReference type="SMART" id="SM00175">
    <property type="entry name" value="RAB"/>
    <property type="match status" value="1"/>
</dbReference>
<evidence type="ECO:0000256" key="3">
    <source>
        <dbReference type="PIRSR" id="PIRSR606689-1"/>
    </source>
</evidence>
<dbReference type="GO" id="GO:0005525">
    <property type="term" value="F:GTP binding"/>
    <property type="evidence" value="ECO:0007669"/>
    <property type="project" value="UniProtKB-KW"/>
</dbReference>
<dbReference type="EMBL" id="HG002023">
    <property type="protein sequence ID" value="CDF39353.1"/>
    <property type="molecule type" value="Genomic_DNA"/>
</dbReference>
<dbReference type="KEGG" id="ccp:CHC_T00008499001"/>
<dbReference type="PhylomeDB" id="R7QNI9"/>
<dbReference type="AlphaFoldDB" id="R7QNI9"/>
<dbReference type="InterPro" id="IPR024156">
    <property type="entry name" value="Small_GTPase_ARF"/>
</dbReference>
<accession>R7QNI9</accession>
<dbReference type="PRINTS" id="PR00328">
    <property type="entry name" value="SAR1GTPBP"/>
</dbReference>
<evidence type="ECO:0000256" key="5">
    <source>
        <dbReference type="RuleBase" id="RU003925"/>
    </source>
</evidence>
<evidence type="ECO:0000256" key="2">
    <source>
        <dbReference type="ARBA" id="ARBA00023134"/>
    </source>
</evidence>
<dbReference type="InterPro" id="IPR006689">
    <property type="entry name" value="Small_GTPase_ARF/SAR"/>
</dbReference>
<dbReference type="SMART" id="SM00178">
    <property type="entry name" value="SAR"/>
    <property type="match status" value="1"/>
</dbReference>
<dbReference type="NCBIfam" id="TIGR00231">
    <property type="entry name" value="small_GTP"/>
    <property type="match status" value="1"/>
</dbReference>
<dbReference type="SUPFAM" id="SSF52540">
    <property type="entry name" value="P-loop containing nucleoside triphosphate hydrolases"/>
    <property type="match status" value="1"/>
</dbReference>
<comment type="similarity">
    <text evidence="5">Belongs to the small GTPase superfamily. Arf family.</text>
</comment>
<dbReference type="RefSeq" id="XP_005719264.1">
    <property type="nucleotide sequence ID" value="XM_005719207.1"/>
</dbReference>
<organism evidence="6 7">
    <name type="scientific">Chondrus crispus</name>
    <name type="common">Carrageen Irish moss</name>
    <name type="synonym">Polymorpha crispa</name>
    <dbReference type="NCBI Taxonomy" id="2769"/>
    <lineage>
        <taxon>Eukaryota</taxon>
        <taxon>Rhodophyta</taxon>
        <taxon>Florideophyceae</taxon>
        <taxon>Rhodymeniophycidae</taxon>
        <taxon>Gigartinales</taxon>
        <taxon>Gigartinaceae</taxon>
        <taxon>Chondrus</taxon>
    </lineage>
</organism>
<dbReference type="InterPro" id="IPR027417">
    <property type="entry name" value="P-loop_NTPase"/>
</dbReference>
<protein>
    <submittedName>
        <fullName evidence="6">Small GTP-binding protein of Sar1/Arf family</fullName>
    </submittedName>
</protein>
<feature type="binding site" evidence="3">
    <location>
        <position position="70"/>
    </location>
    <ligand>
        <name>GTP</name>
        <dbReference type="ChEBI" id="CHEBI:37565"/>
    </ligand>
</feature>
<feature type="binding site" evidence="3">
    <location>
        <begin position="24"/>
        <end position="31"/>
    </location>
    <ligand>
        <name>GTP</name>
        <dbReference type="ChEBI" id="CHEBI:37565"/>
    </ligand>
</feature>